<dbReference type="STRING" id="1884261.A0A5C3QUY4"/>
<dbReference type="CDD" id="cd02801">
    <property type="entry name" value="DUS_like_FMN"/>
    <property type="match status" value="1"/>
</dbReference>
<evidence type="ECO:0000256" key="1">
    <source>
        <dbReference type="ARBA" id="ARBA00022857"/>
    </source>
</evidence>
<evidence type="ECO:0000313" key="5">
    <source>
        <dbReference type="Proteomes" id="UP000305067"/>
    </source>
</evidence>
<proteinExistence type="predicted"/>
<dbReference type="PANTHER" id="PTHR11082">
    <property type="entry name" value="TRNA-DIHYDROURIDINE SYNTHASE"/>
    <property type="match status" value="1"/>
</dbReference>
<feature type="domain" description="DUS-like FMN-binding" evidence="3">
    <location>
        <begin position="24"/>
        <end position="299"/>
    </location>
</feature>
<evidence type="ECO:0000259" key="3">
    <source>
        <dbReference type="Pfam" id="PF01207"/>
    </source>
</evidence>
<dbReference type="OrthoDB" id="272303at2759"/>
<keyword evidence="5" id="KW-1185">Reference proteome</keyword>
<dbReference type="Pfam" id="PF01207">
    <property type="entry name" value="Dus"/>
    <property type="match status" value="1"/>
</dbReference>
<dbReference type="InterPro" id="IPR013785">
    <property type="entry name" value="Aldolase_TIM"/>
</dbReference>
<dbReference type="AlphaFoldDB" id="A0A5C3QUY4"/>
<dbReference type="Gene3D" id="3.20.20.70">
    <property type="entry name" value="Aldolase class I"/>
    <property type="match status" value="1"/>
</dbReference>
<protein>
    <submittedName>
        <fullName evidence="4">FMN-linked oxidoreductase</fullName>
    </submittedName>
</protein>
<sequence length="350" mass="38164">MNVIDTGNSTPQTRVGGLDVSRVAAPMVGQSDLPFRRLVLSHGATTAFTQMLSAETLLNDRSYCETWLQDLMPADEDLRSKTVVQLSGNDPDHIVGAARIVSRYCGGIGEWYLNLGCPQEHAAAGHYGGYLLGKRDWPTIETIISALAKSSSVPVSAKIRLCNPSELTPDLAQRIAHAGAAYVTLHARTVSAKRRRAGAADLAMVRAVKEKLSQDPSFSSIPVISNGNVRAYGDLAANLEETGADGLMVGEALLDNPLIFEGSARDPVEVSLEYLKSCKEYDGCTPMKTIQTHIRHIVDAQFGRRPWFKKFRSDLGETENIDQIMNLLQVKVQRWRGKRSDGSSGIEPEA</sequence>
<gene>
    <name evidence="4" type="ORF">BDV98DRAFT_543697</name>
</gene>
<dbReference type="EMBL" id="ML178818">
    <property type="protein sequence ID" value="TFL04640.1"/>
    <property type="molecule type" value="Genomic_DNA"/>
</dbReference>
<dbReference type="GO" id="GO:0017150">
    <property type="term" value="F:tRNA dihydrouridine synthase activity"/>
    <property type="evidence" value="ECO:0007669"/>
    <property type="project" value="TreeGrafter"/>
</dbReference>
<evidence type="ECO:0000313" key="4">
    <source>
        <dbReference type="EMBL" id="TFL04640.1"/>
    </source>
</evidence>
<dbReference type="InterPro" id="IPR035587">
    <property type="entry name" value="DUS-like_FMN-bd"/>
</dbReference>
<evidence type="ECO:0000256" key="2">
    <source>
        <dbReference type="ARBA" id="ARBA00023027"/>
    </source>
</evidence>
<dbReference type="SUPFAM" id="SSF51395">
    <property type="entry name" value="FMN-linked oxidoreductases"/>
    <property type="match status" value="1"/>
</dbReference>
<name>A0A5C3QUY4_9AGAR</name>
<keyword evidence="2" id="KW-0520">NAD</keyword>
<organism evidence="4 5">
    <name type="scientific">Pterulicium gracile</name>
    <dbReference type="NCBI Taxonomy" id="1884261"/>
    <lineage>
        <taxon>Eukaryota</taxon>
        <taxon>Fungi</taxon>
        <taxon>Dikarya</taxon>
        <taxon>Basidiomycota</taxon>
        <taxon>Agaricomycotina</taxon>
        <taxon>Agaricomycetes</taxon>
        <taxon>Agaricomycetidae</taxon>
        <taxon>Agaricales</taxon>
        <taxon>Pleurotineae</taxon>
        <taxon>Pterulaceae</taxon>
        <taxon>Pterulicium</taxon>
    </lineage>
</organism>
<reference evidence="4 5" key="1">
    <citation type="journal article" date="2019" name="Nat. Ecol. Evol.">
        <title>Megaphylogeny resolves global patterns of mushroom evolution.</title>
        <authorList>
            <person name="Varga T."/>
            <person name="Krizsan K."/>
            <person name="Foldi C."/>
            <person name="Dima B."/>
            <person name="Sanchez-Garcia M."/>
            <person name="Sanchez-Ramirez S."/>
            <person name="Szollosi G.J."/>
            <person name="Szarkandi J.G."/>
            <person name="Papp V."/>
            <person name="Albert L."/>
            <person name="Andreopoulos W."/>
            <person name="Angelini C."/>
            <person name="Antonin V."/>
            <person name="Barry K.W."/>
            <person name="Bougher N.L."/>
            <person name="Buchanan P."/>
            <person name="Buyck B."/>
            <person name="Bense V."/>
            <person name="Catcheside P."/>
            <person name="Chovatia M."/>
            <person name="Cooper J."/>
            <person name="Damon W."/>
            <person name="Desjardin D."/>
            <person name="Finy P."/>
            <person name="Geml J."/>
            <person name="Haridas S."/>
            <person name="Hughes K."/>
            <person name="Justo A."/>
            <person name="Karasinski D."/>
            <person name="Kautmanova I."/>
            <person name="Kiss B."/>
            <person name="Kocsube S."/>
            <person name="Kotiranta H."/>
            <person name="LaButti K.M."/>
            <person name="Lechner B.E."/>
            <person name="Liimatainen K."/>
            <person name="Lipzen A."/>
            <person name="Lukacs Z."/>
            <person name="Mihaltcheva S."/>
            <person name="Morgado L.N."/>
            <person name="Niskanen T."/>
            <person name="Noordeloos M.E."/>
            <person name="Ohm R.A."/>
            <person name="Ortiz-Santana B."/>
            <person name="Ovrebo C."/>
            <person name="Racz N."/>
            <person name="Riley R."/>
            <person name="Savchenko A."/>
            <person name="Shiryaev A."/>
            <person name="Soop K."/>
            <person name="Spirin V."/>
            <person name="Szebenyi C."/>
            <person name="Tomsovsky M."/>
            <person name="Tulloss R.E."/>
            <person name="Uehling J."/>
            <person name="Grigoriev I.V."/>
            <person name="Vagvolgyi C."/>
            <person name="Papp T."/>
            <person name="Martin F.M."/>
            <person name="Miettinen O."/>
            <person name="Hibbett D.S."/>
            <person name="Nagy L.G."/>
        </authorList>
    </citation>
    <scope>NUCLEOTIDE SEQUENCE [LARGE SCALE GENOMIC DNA]</scope>
    <source>
        <strain evidence="4 5">CBS 309.79</strain>
    </source>
</reference>
<keyword evidence="1" id="KW-0521">NADP</keyword>
<dbReference type="Proteomes" id="UP000305067">
    <property type="component" value="Unassembled WGS sequence"/>
</dbReference>
<dbReference type="PANTHER" id="PTHR11082:SF5">
    <property type="entry name" value="TRNA-DIHYDROURIDINE(16_17) SYNTHASE [NAD(P)(+)]-LIKE"/>
    <property type="match status" value="1"/>
</dbReference>
<accession>A0A5C3QUY4</accession>